<gene>
    <name evidence="5" type="ORF">GCM10023320_58720</name>
</gene>
<dbReference type="SUPFAM" id="SSF52518">
    <property type="entry name" value="Thiamin diphosphate-binding fold (THDP-binding)"/>
    <property type="match status" value="2"/>
</dbReference>
<name>A0ABP9NSP3_9PSEU</name>
<evidence type="ECO:0000313" key="6">
    <source>
        <dbReference type="Proteomes" id="UP001500804"/>
    </source>
</evidence>
<evidence type="ECO:0000259" key="3">
    <source>
        <dbReference type="Pfam" id="PF02775"/>
    </source>
</evidence>
<dbReference type="Gene3D" id="3.40.50.1220">
    <property type="entry name" value="TPP-binding domain"/>
    <property type="match status" value="1"/>
</dbReference>
<keyword evidence="6" id="KW-1185">Reference proteome</keyword>
<sequence length="592" mass="64137">MANSAHPSWAPYDKPVWGSDVMADALRRLDLPYIALNPGSSFRGLHDSLVNYAGDEMQMIECPHEKIAVALAHGYAKASGRAMGVLLHDLVGLLQGTMGVYYAYIDRAPVLVLGGSGPADHERRRPYIDWIHSANVQGQAVREYTKWDHEPRSIESVPGVLARAYRIATTAPAGPTYVALDAGLQEDPVAEPVPVDHVGALAAAPAPVAPEPAALRALARELCAAKQPVMVLAYPGRDPDSFGHLVDLAELVGIGAIDTHWRLNFPTRHPLCVSDTDAIDEADCVLFVDVKDMVKPTHRTDRLARRTVSRLAPDCRVLSIGFGDLGTSSWSEDYAQQIPADHAVVADTAVALPLLLEECRTLLTGDDERRTTERAAWIRRLTEVHENAWAGWAQQAADVAGETPVATAQLATAVWNVVREHDWVLTAGTAAEWALRLWDFDAPHRHPGKQLGTAAQIGISLGVALAHKGTGRLVVDLQPDGDLMFDVGALWVASRYRLPLLVVMYNNRAYYNDWEHQEKLAAQRGTPVERAHIGMAISDPAPDFATIATGFGWHAEGPVTDPSAVEDAVRRAAAHVLETGGPALVDVVCQPK</sequence>
<dbReference type="InterPro" id="IPR029035">
    <property type="entry name" value="DHS-like_NAD/FAD-binding_dom"/>
</dbReference>
<dbReference type="Pfam" id="PF02776">
    <property type="entry name" value="TPP_enzyme_N"/>
    <property type="match status" value="1"/>
</dbReference>
<dbReference type="RefSeq" id="WP_345609292.1">
    <property type="nucleotide sequence ID" value="NZ_BAABJO010000026.1"/>
</dbReference>
<dbReference type="PANTHER" id="PTHR18968">
    <property type="entry name" value="THIAMINE PYROPHOSPHATE ENZYMES"/>
    <property type="match status" value="1"/>
</dbReference>
<keyword evidence="2" id="KW-0786">Thiamine pyrophosphate</keyword>
<comment type="caution">
    <text evidence="5">The sequence shown here is derived from an EMBL/GenBank/DDBJ whole genome shotgun (WGS) entry which is preliminary data.</text>
</comment>
<dbReference type="PANTHER" id="PTHR18968:SF13">
    <property type="entry name" value="ACETOLACTATE SYNTHASE CATALYTIC SUBUNIT, MITOCHONDRIAL"/>
    <property type="match status" value="1"/>
</dbReference>
<dbReference type="InterPro" id="IPR029061">
    <property type="entry name" value="THDP-binding"/>
</dbReference>
<evidence type="ECO:0000313" key="5">
    <source>
        <dbReference type="EMBL" id="GAA5133086.1"/>
    </source>
</evidence>
<reference evidence="6" key="1">
    <citation type="journal article" date="2019" name="Int. J. Syst. Evol. Microbiol.">
        <title>The Global Catalogue of Microorganisms (GCM) 10K type strain sequencing project: providing services to taxonomists for standard genome sequencing and annotation.</title>
        <authorList>
            <consortium name="The Broad Institute Genomics Platform"/>
            <consortium name="The Broad Institute Genome Sequencing Center for Infectious Disease"/>
            <person name="Wu L."/>
            <person name="Ma J."/>
        </authorList>
    </citation>
    <scope>NUCLEOTIDE SEQUENCE [LARGE SCALE GENOMIC DNA]</scope>
    <source>
        <strain evidence="6">JCM 18302</strain>
    </source>
</reference>
<feature type="domain" description="Thiamine pyrophosphate enzyme N-terminal TPP-binding" evidence="4">
    <location>
        <begin position="18"/>
        <end position="123"/>
    </location>
</feature>
<comment type="similarity">
    <text evidence="1">Belongs to the TPP enzyme family.</text>
</comment>
<dbReference type="EMBL" id="BAABJO010000026">
    <property type="protein sequence ID" value="GAA5133086.1"/>
    <property type="molecule type" value="Genomic_DNA"/>
</dbReference>
<dbReference type="Pfam" id="PF02775">
    <property type="entry name" value="TPP_enzyme_C"/>
    <property type="match status" value="1"/>
</dbReference>
<evidence type="ECO:0000256" key="1">
    <source>
        <dbReference type="ARBA" id="ARBA00007812"/>
    </source>
</evidence>
<evidence type="ECO:0000259" key="4">
    <source>
        <dbReference type="Pfam" id="PF02776"/>
    </source>
</evidence>
<protein>
    <submittedName>
        <fullName evidence="5">Thiamine pyrophosphate-binding protein</fullName>
    </submittedName>
</protein>
<dbReference type="InterPro" id="IPR045229">
    <property type="entry name" value="TPP_enz"/>
</dbReference>
<dbReference type="SUPFAM" id="SSF52467">
    <property type="entry name" value="DHS-like NAD/FAD-binding domain"/>
    <property type="match status" value="1"/>
</dbReference>
<feature type="domain" description="Thiamine pyrophosphate enzyme TPP-binding" evidence="3">
    <location>
        <begin position="427"/>
        <end position="587"/>
    </location>
</feature>
<accession>A0ABP9NSP3</accession>
<evidence type="ECO:0000256" key="2">
    <source>
        <dbReference type="ARBA" id="ARBA00023052"/>
    </source>
</evidence>
<dbReference type="InterPro" id="IPR011766">
    <property type="entry name" value="TPP_enzyme_TPP-bd"/>
</dbReference>
<organism evidence="5 6">
    <name type="scientific">Pseudonocardia adelaidensis</name>
    <dbReference type="NCBI Taxonomy" id="648754"/>
    <lineage>
        <taxon>Bacteria</taxon>
        <taxon>Bacillati</taxon>
        <taxon>Actinomycetota</taxon>
        <taxon>Actinomycetes</taxon>
        <taxon>Pseudonocardiales</taxon>
        <taxon>Pseudonocardiaceae</taxon>
        <taxon>Pseudonocardia</taxon>
    </lineage>
</organism>
<proteinExistence type="inferred from homology"/>
<dbReference type="Gene3D" id="3.40.50.970">
    <property type="match status" value="2"/>
</dbReference>
<dbReference type="Proteomes" id="UP001500804">
    <property type="component" value="Unassembled WGS sequence"/>
</dbReference>
<dbReference type="CDD" id="cd07035">
    <property type="entry name" value="TPP_PYR_POX_like"/>
    <property type="match status" value="1"/>
</dbReference>
<dbReference type="InterPro" id="IPR012001">
    <property type="entry name" value="Thiamin_PyroP_enz_TPP-bd_dom"/>
</dbReference>